<comment type="caution">
    <text evidence="7">The sequence shown here is derived from an EMBL/GenBank/DDBJ whole genome shotgun (WGS) entry which is preliminary data.</text>
</comment>
<evidence type="ECO:0000259" key="6">
    <source>
        <dbReference type="Pfam" id="PF14691"/>
    </source>
</evidence>
<feature type="domain" description="FAD/NAD(P)-binding" evidence="5">
    <location>
        <begin position="151"/>
        <end position="322"/>
    </location>
</feature>
<dbReference type="RefSeq" id="WP_289455876.1">
    <property type="nucleotide sequence ID" value="NZ_JAUCGQ010000002.1"/>
</dbReference>
<accession>A0ABT7SI34</accession>
<dbReference type="PANTHER" id="PTHR43100">
    <property type="entry name" value="GLUTAMATE SYNTHASE [NADPH] SMALL CHAIN"/>
    <property type="match status" value="1"/>
</dbReference>
<protein>
    <submittedName>
        <fullName evidence="7">Glutamate synthase subunit beta</fullName>
    </submittedName>
</protein>
<sequence>MADPRGFLRTRHRELPPDRPVAVRLLDWAEIHEHLAGDQAAIGVVGRQAGRCMDCGVPFCHFQCPLGNVMPEWNDLVWRGQWAAASERMHLTNNFPEFTGRLCPAPCETACVLGINEPPVTIRNVELTIAEEAFDRGLLAPLVPDRMTEQSVAVIGSGPAGLAAAQQLTQAGHAVTVFERSPAPGGLLRFGIPEYKLPASVVERRLDLMRAEGTVFRCGVAVGTDISGDELRARFDAVVVTTGSTVPRDLPIPGRELRGVLAAMEYLVPANHAALGEPVEGAEVATGLDVVVIGGGDTGADCLGTALRQGAASVTQLEILAEPPADRPAGQPWPTYPAIFRVSTSHEEGGERVFAVSTVELVADDDGRVSGVRVVDVERVGGRFEPVPGTERTLPAQLVVLALGFAGPEAGAFAAQLGLTTDARGAFVRGDDFSTGTPGVFVAGDCGRGQSLVVWAIAEGRAAAAAVDRYLAGGTQLPSPVTPRTAPLRV</sequence>
<dbReference type="InterPro" id="IPR023753">
    <property type="entry name" value="FAD/NAD-binding_dom"/>
</dbReference>
<comment type="pathway">
    <text evidence="4">Amino-acid biosynthesis.</text>
</comment>
<dbReference type="Gene3D" id="1.10.1060.10">
    <property type="entry name" value="Alpha-helical ferredoxin"/>
    <property type="match status" value="1"/>
</dbReference>
<evidence type="ECO:0000256" key="1">
    <source>
        <dbReference type="ARBA" id="ARBA00022605"/>
    </source>
</evidence>
<dbReference type="EMBL" id="JAUCGQ010000002">
    <property type="protein sequence ID" value="MDM7855852.1"/>
    <property type="molecule type" value="Genomic_DNA"/>
</dbReference>
<evidence type="ECO:0000256" key="4">
    <source>
        <dbReference type="ARBA" id="ARBA00029440"/>
    </source>
</evidence>
<proteinExistence type="predicted"/>
<organism evidence="7 8">
    <name type="scientific">Cellulomonas alba</name>
    <dbReference type="NCBI Taxonomy" id="3053467"/>
    <lineage>
        <taxon>Bacteria</taxon>
        <taxon>Bacillati</taxon>
        <taxon>Actinomycetota</taxon>
        <taxon>Actinomycetes</taxon>
        <taxon>Micrococcales</taxon>
        <taxon>Cellulomonadaceae</taxon>
        <taxon>Cellulomonas</taxon>
    </lineage>
</organism>
<evidence type="ECO:0000313" key="8">
    <source>
        <dbReference type="Proteomes" id="UP001529338"/>
    </source>
</evidence>
<dbReference type="InterPro" id="IPR036188">
    <property type="entry name" value="FAD/NAD-bd_sf"/>
</dbReference>
<dbReference type="PRINTS" id="PR00419">
    <property type="entry name" value="ADXRDTASE"/>
</dbReference>
<feature type="domain" description="Dihydroprymidine dehydrogenase" evidence="6">
    <location>
        <begin position="47"/>
        <end position="135"/>
    </location>
</feature>
<evidence type="ECO:0000259" key="5">
    <source>
        <dbReference type="Pfam" id="PF07992"/>
    </source>
</evidence>
<evidence type="ECO:0000256" key="3">
    <source>
        <dbReference type="ARBA" id="ARBA00023164"/>
    </source>
</evidence>
<dbReference type="Pfam" id="PF14691">
    <property type="entry name" value="Fer4_20"/>
    <property type="match status" value="1"/>
</dbReference>
<keyword evidence="2" id="KW-0560">Oxidoreductase</keyword>
<dbReference type="SUPFAM" id="SSF46548">
    <property type="entry name" value="alpha-helical ferredoxin"/>
    <property type="match status" value="1"/>
</dbReference>
<evidence type="ECO:0000256" key="2">
    <source>
        <dbReference type="ARBA" id="ARBA00023002"/>
    </source>
</evidence>
<keyword evidence="3" id="KW-0314">Glutamate biosynthesis</keyword>
<name>A0ABT7SI34_9CELL</name>
<feature type="domain" description="FAD/NAD(P)-binding" evidence="5">
    <location>
        <begin position="371"/>
        <end position="460"/>
    </location>
</feature>
<reference evidence="7 8" key="1">
    <citation type="submission" date="2023-06" db="EMBL/GenBank/DDBJ databases">
        <title>Cellulomonas sp. MW4 Whole genome sequence.</title>
        <authorList>
            <person name="Park S."/>
        </authorList>
    </citation>
    <scope>NUCLEOTIDE SEQUENCE [LARGE SCALE GENOMIC DNA]</scope>
    <source>
        <strain evidence="7 8">MW4</strain>
    </source>
</reference>
<dbReference type="Gene3D" id="3.50.50.60">
    <property type="entry name" value="FAD/NAD(P)-binding domain"/>
    <property type="match status" value="1"/>
</dbReference>
<evidence type="ECO:0000313" key="7">
    <source>
        <dbReference type="EMBL" id="MDM7855852.1"/>
    </source>
</evidence>
<keyword evidence="1" id="KW-0028">Amino-acid biosynthesis</keyword>
<dbReference type="Gene3D" id="3.40.50.720">
    <property type="entry name" value="NAD(P)-binding Rossmann-like Domain"/>
    <property type="match status" value="1"/>
</dbReference>
<dbReference type="PANTHER" id="PTHR43100:SF1">
    <property type="entry name" value="GLUTAMATE SYNTHASE [NADPH] SMALL CHAIN"/>
    <property type="match status" value="1"/>
</dbReference>
<dbReference type="InterPro" id="IPR028261">
    <property type="entry name" value="DPD_II"/>
</dbReference>
<dbReference type="NCBIfam" id="TIGR01317">
    <property type="entry name" value="GOGAT_sm_gam"/>
    <property type="match status" value="1"/>
</dbReference>
<dbReference type="InterPro" id="IPR051394">
    <property type="entry name" value="Glutamate_Synthase"/>
</dbReference>
<dbReference type="SUPFAM" id="SSF51971">
    <property type="entry name" value="Nucleotide-binding domain"/>
    <property type="match status" value="1"/>
</dbReference>
<keyword evidence="8" id="KW-1185">Reference proteome</keyword>
<dbReference type="Proteomes" id="UP001529338">
    <property type="component" value="Unassembled WGS sequence"/>
</dbReference>
<dbReference type="InterPro" id="IPR009051">
    <property type="entry name" value="Helical_ferredxn"/>
</dbReference>
<gene>
    <name evidence="7" type="ORF">QRT04_13005</name>
</gene>
<dbReference type="Pfam" id="PF07992">
    <property type="entry name" value="Pyr_redox_2"/>
    <property type="match status" value="2"/>
</dbReference>
<dbReference type="InterPro" id="IPR006005">
    <property type="entry name" value="Glut_synth_ssu1"/>
</dbReference>